<dbReference type="AlphaFoldDB" id="A0A7S3PQ02"/>
<accession>A0A7S3PQ02</accession>
<protein>
    <submittedName>
        <fullName evidence="2">Uncharacterized protein</fullName>
    </submittedName>
</protein>
<gene>
    <name evidence="2" type="ORF">ASTO00021_LOCUS16750</name>
</gene>
<organism evidence="2">
    <name type="scientific">Aplanochytrium stocchinoi</name>
    <dbReference type="NCBI Taxonomy" id="215587"/>
    <lineage>
        <taxon>Eukaryota</taxon>
        <taxon>Sar</taxon>
        <taxon>Stramenopiles</taxon>
        <taxon>Bigyra</taxon>
        <taxon>Labyrinthulomycetes</taxon>
        <taxon>Thraustochytrida</taxon>
        <taxon>Thraustochytriidae</taxon>
        <taxon>Aplanochytrium</taxon>
    </lineage>
</organism>
<dbReference type="SUPFAM" id="SSF50729">
    <property type="entry name" value="PH domain-like"/>
    <property type="match status" value="1"/>
</dbReference>
<dbReference type="Gene3D" id="2.30.29.30">
    <property type="entry name" value="Pleckstrin-homology domain (PH domain)/Phosphotyrosine-binding domain (PTB)"/>
    <property type="match status" value="1"/>
</dbReference>
<evidence type="ECO:0000313" key="2">
    <source>
        <dbReference type="EMBL" id="CAE0446759.1"/>
    </source>
</evidence>
<feature type="region of interest" description="Disordered" evidence="1">
    <location>
        <begin position="290"/>
        <end position="327"/>
    </location>
</feature>
<feature type="region of interest" description="Disordered" evidence="1">
    <location>
        <begin position="130"/>
        <end position="158"/>
    </location>
</feature>
<reference evidence="2" key="1">
    <citation type="submission" date="2021-01" db="EMBL/GenBank/DDBJ databases">
        <authorList>
            <person name="Corre E."/>
            <person name="Pelletier E."/>
            <person name="Niang G."/>
            <person name="Scheremetjew M."/>
            <person name="Finn R."/>
            <person name="Kale V."/>
            <person name="Holt S."/>
            <person name="Cochrane G."/>
            <person name="Meng A."/>
            <person name="Brown T."/>
            <person name="Cohen L."/>
        </authorList>
    </citation>
    <scope>NUCLEOTIDE SEQUENCE</scope>
    <source>
        <strain evidence="2">GSBS06</strain>
    </source>
</reference>
<feature type="compositionally biased region" description="Polar residues" evidence="1">
    <location>
        <begin position="135"/>
        <end position="149"/>
    </location>
</feature>
<sequence length="655" mass="74307">MNTHHLNVQAAIAQEQSIVRPTLPGNVLSEFQKTVNERKGANNAANTDNNNPFKQNQNINPSRHWENKEGLWEKDSYAIPKPSQPPSPPQNQVNSQMNLDTSVNTQPQQQQQNSYVPRFDMTQESTGILARSPENFPTPNLQSSSGSGSTREDQSSELKGTIKGIMRKRYEAGNMNPYTVGELSAEIKNSTQKSWGGYWVHSFGPLANFLRSNSDAFTMIRNKYVVPAGMESQFDIPTAPTPQQQTYAAQNNNDNYTQHNRNLINSHLPLNVLAQQQQQQQQQNRNGLHMIQPQPYNSFNQPYQQMDPFNNQPPMDPYNPYTQPNPYDPYDQPPSQYGNPYGANSNPFQGNDISMYGETQQATLGDLQNQINDPFFSQPLPGTSGVEYQMQQLQVNDDFYNPNPFDLGVARATPSTGVEDDFWKVDGGAFDENPLAIFETDNSGAATVQEGLKSEDQERLRKIRQENEDEAYARKLQDEELKAASSKSTSSSSNDKKEKKHSTRIVYDAKQIREIAENEIGRDNVRIMAGFSVIKYGREGRPHQRKMWINSSLTHLAWESGQYDGSHRGLELAKVRMIRVGEMTKTISRSTKDYKKVRNLCFSLETTQRTLDLQACSIIQRDSLVAALRKVVEFNHKHKPVRKDRNRTEISVFVD</sequence>
<dbReference type="InterPro" id="IPR011993">
    <property type="entry name" value="PH-like_dom_sf"/>
</dbReference>
<feature type="region of interest" description="Disordered" evidence="1">
    <location>
        <begin position="467"/>
        <end position="503"/>
    </location>
</feature>
<feature type="compositionally biased region" description="Polar residues" evidence="1">
    <location>
        <begin position="294"/>
        <end position="313"/>
    </location>
</feature>
<feature type="compositionally biased region" description="Basic and acidic residues" evidence="1">
    <location>
        <begin position="467"/>
        <end position="482"/>
    </location>
</feature>
<feature type="compositionally biased region" description="Low complexity" evidence="1">
    <location>
        <begin position="41"/>
        <end position="60"/>
    </location>
</feature>
<proteinExistence type="predicted"/>
<evidence type="ECO:0000256" key="1">
    <source>
        <dbReference type="SAM" id="MobiDB-lite"/>
    </source>
</evidence>
<dbReference type="EMBL" id="HBIN01021835">
    <property type="protein sequence ID" value="CAE0446759.1"/>
    <property type="molecule type" value="Transcribed_RNA"/>
</dbReference>
<feature type="region of interest" description="Disordered" evidence="1">
    <location>
        <begin position="76"/>
        <end position="96"/>
    </location>
</feature>
<name>A0A7S3PQ02_9STRA</name>
<feature type="compositionally biased region" description="Low complexity" evidence="1">
    <location>
        <begin position="318"/>
        <end position="327"/>
    </location>
</feature>
<feature type="region of interest" description="Disordered" evidence="1">
    <location>
        <begin position="41"/>
        <end position="63"/>
    </location>
</feature>